<dbReference type="SUPFAM" id="SSF48371">
    <property type="entry name" value="ARM repeat"/>
    <property type="match status" value="1"/>
</dbReference>
<evidence type="ECO:0000256" key="5">
    <source>
        <dbReference type="ARBA" id="ARBA00045173"/>
    </source>
</evidence>
<dbReference type="PANTHER" id="PTHR13255:SF0">
    <property type="entry name" value="ATAXIN-10"/>
    <property type="match status" value="1"/>
</dbReference>
<keyword evidence="7" id="KW-1185">Reference proteome</keyword>
<keyword evidence="4" id="KW-0131">Cell cycle</keyword>
<evidence type="ECO:0000313" key="8">
    <source>
        <dbReference type="RefSeq" id="XP_005174807.2"/>
    </source>
</evidence>
<evidence type="ECO:0000256" key="1">
    <source>
        <dbReference type="ARBA" id="ARBA00008384"/>
    </source>
</evidence>
<gene>
    <name evidence="8" type="primary">LOC101894185</name>
</gene>
<evidence type="ECO:0000259" key="6">
    <source>
        <dbReference type="Pfam" id="PF09759"/>
    </source>
</evidence>
<comment type="similarity">
    <text evidence="1">Belongs to the ataxin-10 family.</text>
</comment>
<dbReference type="InterPro" id="IPR011989">
    <property type="entry name" value="ARM-like"/>
</dbReference>
<feature type="domain" description="Ataxin-10" evidence="6">
    <location>
        <begin position="343"/>
        <end position="429"/>
    </location>
</feature>
<dbReference type="GeneID" id="101894185"/>
<reference evidence="8" key="1">
    <citation type="submission" date="2025-08" db="UniProtKB">
        <authorList>
            <consortium name="RefSeq"/>
        </authorList>
    </citation>
    <scope>IDENTIFICATION</scope>
    <source>
        <strain evidence="8">Aabys</strain>
        <tissue evidence="8">Whole body</tissue>
    </source>
</reference>
<dbReference type="Proteomes" id="UP001652621">
    <property type="component" value="Unplaced"/>
</dbReference>
<dbReference type="Pfam" id="PF09759">
    <property type="entry name" value="Atx10homo_assoc"/>
    <property type="match status" value="1"/>
</dbReference>
<name>A0A9J7CIQ1_MUSDO</name>
<dbReference type="InterPro" id="IPR019156">
    <property type="entry name" value="Ataxin-10_domain"/>
</dbReference>
<dbReference type="VEuPathDB" id="VectorBase:MDOMA2_007677"/>
<comment type="function">
    <text evidence="5">May play a role in the regulation of cytokinesis. May play a role in signaling by stimulating protein glycosylation. Induces neuritogenesis by activating the Ras-MAP kinase pathway and is necessary for the survival of cerebellar neurons. Does not appear to play a major role in ciliogenesis.</text>
</comment>
<dbReference type="InterPro" id="IPR051374">
    <property type="entry name" value="Ataxin-10/CTR86_families"/>
</dbReference>
<dbReference type="GO" id="GO:0031175">
    <property type="term" value="P:neuron projection development"/>
    <property type="evidence" value="ECO:0007669"/>
    <property type="project" value="TreeGrafter"/>
</dbReference>
<dbReference type="PANTHER" id="PTHR13255">
    <property type="entry name" value="ATAXIN-10"/>
    <property type="match status" value="1"/>
</dbReference>
<accession>A0A9J7CIQ1</accession>
<evidence type="ECO:0000313" key="7">
    <source>
        <dbReference type="Proteomes" id="UP001652621"/>
    </source>
</evidence>
<evidence type="ECO:0000256" key="2">
    <source>
        <dbReference type="ARBA" id="ARBA00018804"/>
    </source>
</evidence>
<keyword evidence="3" id="KW-0132">Cell division</keyword>
<dbReference type="RefSeq" id="XP_005174807.2">
    <property type="nucleotide sequence ID" value="XM_005174750.4"/>
</dbReference>
<sequence>MISSKNKKKTTMCELEKEVTVYINKLLCLQQQDCKNNHAELVENLRYLRNVCARGPLVQSLIATNQYLQEFLHNLLFNTDYYGDEELHKQVRTITWQLMANVIVNNEETQSLIWHYHGAAILQMCCNQQKLLDRNVDIGLMIVYNVMKCRGEALLPYPHVLKAVVNVWRKILEQKSPLQFEFLHFIFEEFLVKDGRSCVRSYAQLETEEKLAFLDYLLNYLSHDSPNGQAHTFLLQHISKEFKLKSDCILRLSSLKEVDRMKPREAYALLQCIALASGSEMYSQIYATDHSLFLNVSSLLRCLVQVGKEMEKNIFSPMTKLEEVAPSSGISADFQAEISYELKTLLVRCVANLLYKNPTNKGYCLDTQLMPALFECTNMDARNPLMKEWSILAIRNACEGCPEIQQVIANLTSQGPAQNDILNELNLDMGSLRISPGK</sequence>
<proteinExistence type="inferred from homology"/>
<dbReference type="KEGG" id="mde:101894185"/>
<organism evidence="7 8">
    <name type="scientific">Musca domestica</name>
    <name type="common">House fly</name>
    <dbReference type="NCBI Taxonomy" id="7370"/>
    <lineage>
        <taxon>Eukaryota</taxon>
        <taxon>Metazoa</taxon>
        <taxon>Ecdysozoa</taxon>
        <taxon>Arthropoda</taxon>
        <taxon>Hexapoda</taxon>
        <taxon>Insecta</taxon>
        <taxon>Pterygota</taxon>
        <taxon>Neoptera</taxon>
        <taxon>Endopterygota</taxon>
        <taxon>Diptera</taxon>
        <taxon>Brachycera</taxon>
        <taxon>Muscomorpha</taxon>
        <taxon>Muscoidea</taxon>
        <taxon>Muscidae</taxon>
        <taxon>Musca</taxon>
    </lineage>
</organism>
<dbReference type="OrthoDB" id="379794at2759"/>
<dbReference type="Gene3D" id="1.25.10.10">
    <property type="entry name" value="Leucine-rich Repeat Variant"/>
    <property type="match status" value="1"/>
</dbReference>
<evidence type="ECO:0000256" key="4">
    <source>
        <dbReference type="ARBA" id="ARBA00023306"/>
    </source>
</evidence>
<dbReference type="InterPro" id="IPR016024">
    <property type="entry name" value="ARM-type_fold"/>
</dbReference>
<evidence type="ECO:0000256" key="3">
    <source>
        <dbReference type="ARBA" id="ARBA00022618"/>
    </source>
</evidence>
<dbReference type="AlphaFoldDB" id="A0A9J7CIQ1"/>
<dbReference type="GO" id="GO:0005829">
    <property type="term" value="C:cytosol"/>
    <property type="evidence" value="ECO:0007669"/>
    <property type="project" value="TreeGrafter"/>
</dbReference>
<protein>
    <recommendedName>
        <fullName evidence="2">Ataxin-10</fullName>
    </recommendedName>
</protein>
<dbReference type="GO" id="GO:0051301">
    <property type="term" value="P:cell division"/>
    <property type="evidence" value="ECO:0007669"/>
    <property type="project" value="UniProtKB-KW"/>
</dbReference>